<dbReference type="AlphaFoldDB" id="A0AAC9WGM3"/>
<name>A0AAC9WGM3_9CLOT</name>
<proteinExistence type="predicted"/>
<dbReference type="EMBL" id="CP020559">
    <property type="protein sequence ID" value="ARE88107.1"/>
    <property type="molecule type" value="Genomic_DNA"/>
</dbReference>
<gene>
    <name evidence="1" type="ORF">CLFO_25080</name>
</gene>
<organism evidence="1 2">
    <name type="scientific">Clostridium formicaceticum</name>
    <dbReference type="NCBI Taxonomy" id="1497"/>
    <lineage>
        <taxon>Bacteria</taxon>
        <taxon>Bacillati</taxon>
        <taxon>Bacillota</taxon>
        <taxon>Clostridia</taxon>
        <taxon>Eubacteriales</taxon>
        <taxon>Clostridiaceae</taxon>
        <taxon>Clostridium</taxon>
    </lineage>
</organism>
<accession>A0AAC9WGM3</accession>
<dbReference type="RefSeq" id="WP_156778843.1">
    <property type="nucleotide sequence ID" value="NZ_CP017603.1"/>
</dbReference>
<protein>
    <submittedName>
        <fullName evidence="1">Uncharacterized protein</fullName>
    </submittedName>
</protein>
<dbReference type="Proteomes" id="UP000192478">
    <property type="component" value="Chromosome"/>
</dbReference>
<evidence type="ECO:0000313" key="2">
    <source>
        <dbReference type="Proteomes" id="UP000192478"/>
    </source>
</evidence>
<sequence length="53" mass="6345">MKGRILCRYFLKFIEALKKMKITEYMKCYIIVKNSDWSILIAAAQAQINYPRK</sequence>
<evidence type="ECO:0000313" key="1">
    <source>
        <dbReference type="EMBL" id="ARE88107.1"/>
    </source>
</evidence>
<reference evidence="1 2" key="1">
    <citation type="submission" date="2017-03" db="EMBL/GenBank/DDBJ databases">
        <title>Complete sequence of Clostridium formicaceticum DSM 92.</title>
        <authorList>
            <person name="Poehlein A."/>
            <person name="Karl M."/>
            <person name="Bengelsdorf F.R."/>
            <person name="Duerre P."/>
            <person name="Daniel R."/>
        </authorList>
    </citation>
    <scope>NUCLEOTIDE SEQUENCE [LARGE SCALE GENOMIC DNA]</scope>
    <source>
        <strain evidence="1 2">DSM 92</strain>
    </source>
</reference>